<evidence type="ECO:0000256" key="3">
    <source>
        <dbReference type="PROSITE-ProRule" id="PRU10141"/>
    </source>
</evidence>
<dbReference type="PROSITE" id="PS00108">
    <property type="entry name" value="PROTEIN_KINASE_ST"/>
    <property type="match status" value="1"/>
</dbReference>
<dbReference type="GO" id="GO:0005737">
    <property type="term" value="C:cytoplasm"/>
    <property type="evidence" value="ECO:0007669"/>
    <property type="project" value="TreeGrafter"/>
</dbReference>
<keyword evidence="2 3" id="KW-0067">ATP-binding</keyword>
<dbReference type="RefSeq" id="WP_151968045.1">
    <property type="nucleotide sequence ID" value="NZ_AP019860.1"/>
</dbReference>
<accession>A0A5S9IM42</accession>
<dbReference type="SUPFAM" id="SSF56112">
    <property type="entry name" value="Protein kinase-like (PK-like)"/>
    <property type="match status" value="1"/>
</dbReference>
<dbReference type="OrthoDB" id="9788659at2"/>
<dbReference type="KEGG" id="uam:UABAM_02216"/>
<evidence type="ECO:0000256" key="2">
    <source>
        <dbReference type="ARBA" id="ARBA00022840"/>
    </source>
</evidence>
<sequence length="303" mass="34007">MEFDQKTNKVLETLKKHAKKTQKRLQETPLNPIAVDGEQPISGYCIIDKVGSGGMGTVFKAQNVDTGELVAIKMLYPGHNNDPTILQQFINEGMMLINLKHPNILKGLDFGISKGFYFLAIELVEGESLISFIEKGFSFTEEHALRVALQVARALVYLEKRDIVHRDIKPANILLLGEKVKLCDLALAVETKNLEETESTCGTVEYISPEQAQGEKTLDSRSDVYSLGITCIHMISGKLPFEGDSGEEVMRRHIYEPINLNALGSFSPEVRKLLFGMTEKKQQDRLTATKVKEEIKTILRKRK</sequence>
<dbReference type="Proteomes" id="UP000326354">
    <property type="component" value="Chromosome"/>
</dbReference>
<dbReference type="PANTHER" id="PTHR24348">
    <property type="entry name" value="SERINE/THREONINE-PROTEIN KINASE UNC-51-RELATED"/>
    <property type="match status" value="1"/>
</dbReference>
<keyword evidence="1 3" id="KW-0547">Nucleotide-binding</keyword>
<dbReference type="EMBL" id="AP019860">
    <property type="protein sequence ID" value="BBM83861.1"/>
    <property type="molecule type" value="Genomic_DNA"/>
</dbReference>
<dbReference type="CDD" id="cd14014">
    <property type="entry name" value="STKc_PknB_like"/>
    <property type="match status" value="1"/>
</dbReference>
<dbReference type="PROSITE" id="PS50011">
    <property type="entry name" value="PROTEIN_KINASE_DOM"/>
    <property type="match status" value="1"/>
</dbReference>
<dbReference type="InterPro" id="IPR008271">
    <property type="entry name" value="Ser/Thr_kinase_AS"/>
</dbReference>
<evidence type="ECO:0000313" key="5">
    <source>
        <dbReference type="EMBL" id="BBM83861.1"/>
    </source>
</evidence>
<dbReference type="InterPro" id="IPR045269">
    <property type="entry name" value="Atg1-like"/>
</dbReference>
<dbReference type="PANTHER" id="PTHR24348:SF68">
    <property type="entry name" value="SERINE_THREONINE-PROTEIN KINASE ATG1C"/>
    <property type="match status" value="1"/>
</dbReference>
<keyword evidence="5" id="KW-0418">Kinase</keyword>
<dbReference type="GO" id="GO:0005524">
    <property type="term" value="F:ATP binding"/>
    <property type="evidence" value="ECO:0007669"/>
    <property type="project" value="UniProtKB-UniRule"/>
</dbReference>
<evidence type="ECO:0000259" key="4">
    <source>
        <dbReference type="PROSITE" id="PS50011"/>
    </source>
</evidence>
<dbReference type="InterPro" id="IPR000719">
    <property type="entry name" value="Prot_kinase_dom"/>
</dbReference>
<organism evidence="5 6">
    <name type="scientific">Uabimicrobium amorphum</name>
    <dbReference type="NCBI Taxonomy" id="2596890"/>
    <lineage>
        <taxon>Bacteria</taxon>
        <taxon>Pseudomonadati</taxon>
        <taxon>Planctomycetota</taxon>
        <taxon>Candidatus Uabimicrobiia</taxon>
        <taxon>Candidatus Uabimicrobiales</taxon>
        <taxon>Candidatus Uabimicrobiaceae</taxon>
        <taxon>Candidatus Uabimicrobium</taxon>
    </lineage>
</organism>
<reference evidence="5 6" key="1">
    <citation type="submission" date="2019-08" db="EMBL/GenBank/DDBJ databases">
        <title>Complete genome sequence of Candidatus Uab amorphum.</title>
        <authorList>
            <person name="Shiratori T."/>
            <person name="Suzuki S."/>
            <person name="Kakizawa Y."/>
            <person name="Ishida K."/>
        </authorList>
    </citation>
    <scope>NUCLEOTIDE SEQUENCE [LARGE SCALE GENOMIC DNA]</scope>
    <source>
        <strain evidence="5 6">SRT547</strain>
    </source>
</reference>
<evidence type="ECO:0000313" key="6">
    <source>
        <dbReference type="Proteomes" id="UP000326354"/>
    </source>
</evidence>
<feature type="domain" description="Protein kinase" evidence="4">
    <location>
        <begin position="44"/>
        <end position="299"/>
    </location>
</feature>
<protein>
    <submittedName>
        <fullName evidence="5">Serine/threonine protein kinase</fullName>
    </submittedName>
</protein>
<dbReference type="SMART" id="SM00220">
    <property type="entry name" value="S_TKc"/>
    <property type="match status" value="1"/>
</dbReference>
<dbReference type="InterPro" id="IPR011009">
    <property type="entry name" value="Kinase-like_dom_sf"/>
</dbReference>
<evidence type="ECO:0000256" key="1">
    <source>
        <dbReference type="ARBA" id="ARBA00022741"/>
    </source>
</evidence>
<dbReference type="AlphaFoldDB" id="A0A5S9IM42"/>
<proteinExistence type="predicted"/>
<feature type="binding site" evidence="3">
    <location>
        <position position="73"/>
    </location>
    <ligand>
        <name>ATP</name>
        <dbReference type="ChEBI" id="CHEBI:30616"/>
    </ligand>
</feature>
<keyword evidence="5" id="KW-0723">Serine/threonine-protein kinase</keyword>
<gene>
    <name evidence="5" type="ORF">UABAM_02216</name>
</gene>
<dbReference type="GO" id="GO:0004674">
    <property type="term" value="F:protein serine/threonine kinase activity"/>
    <property type="evidence" value="ECO:0007669"/>
    <property type="project" value="UniProtKB-KW"/>
</dbReference>
<dbReference type="PROSITE" id="PS00107">
    <property type="entry name" value="PROTEIN_KINASE_ATP"/>
    <property type="match status" value="1"/>
</dbReference>
<keyword evidence="6" id="KW-1185">Reference proteome</keyword>
<dbReference type="InterPro" id="IPR017441">
    <property type="entry name" value="Protein_kinase_ATP_BS"/>
</dbReference>
<name>A0A5S9IM42_UABAM</name>
<dbReference type="Gene3D" id="1.10.510.10">
    <property type="entry name" value="Transferase(Phosphotransferase) domain 1"/>
    <property type="match status" value="1"/>
</dbReference>
<dbReference type="Pfam" id="PF00069">
    <property type="entry name" value="Pkinase"/>
    <property type="match status" value="1"/>
</dbReference>
<keyword evidence="5" id="KW-0808">Transferase</keyword>